<dbReference type="InterPro" id="IPR051052">
    <property type="entry name" value="Diverse_substrate_MTase"/>
</dbReference>
<protein>
    <submittedName>
        <fullName evidence="5">Class I SAM-dependent methyltransferase</fullName>
    </submittedName>
</protein>
<evidence type="ECO:0000256" key="1">
    <source>
        <dbReference type="ARBA" id="ARBA00008361"/>
    </source>
</evidence>
<proteinExistence type="inferred from homology"/>
<sequence length="313" mass="34197">MAPDDSTPTAPGPDPALCFGSVVGAYERGRPGYPIDAVRWLTGDEPLSVLELGAGTGKLTRELVALGHDVHATDPDPAMLDFLARNYVVTRISQTTAEEIPVPDSTFDIVIAAQSYHWFDHDKALPEIARVLKRGGSLSLVWNARDERIPWVKRLGRILANPEQGAGPGDELESSPYFGPVEHERFKQWQVVDRETIQDLVLSRSSVATLPAEARESKIREVLAFYDEFGRGMDGMQLPYVTECYRAVVGIKPQSAPKTLVASAEPGTEEYVGEATEPVALSDAAELSELPELAEVVEPPTDDDSGMLLIDFR</sequence>
<feature type="domain" description="Methyltransferase type 11" evidence="4">
    <location>
        <begin position="50"/>
        <end position="139"/>
    </location>
</feature>
<dbReference type="GO" id="GO:0032259">
    <property type="term" value="P:methylation"/>
    <property type="evidence" value="ECO:0007669"/>
    <property type="project" value="UniProtKB-KW"/>
</dbReference>
<dbReference type="GO" id="GO:0008757">
    <property type="term" value="F:S-adenosylmethionine-dependent methyltransferase activity"/>
    <property type="evidence" value="ECO:0007669"/>
    <property type="project" value="InterPro"/>
</dbReference>
<dbReference type="RefSeq" id="WP_149749158.1">
    <property type="nucleotide sequence ID" value="NZ_VUJW01000002.1"/>
</dbReference>
<dbReference type="AlphaFoldDB" id="A0A5B1M953"/>
<dbReference type="Proteomes" id="UP000324351">
    <property type="component" value="Unassembled WGS sequence"/>
</dbReference>
<reference evidence="5 6" key="2">
    <citation type="submission" date="2019-09" db="EMBL/GenBank/DDBJ databases">
        <authorList>
            <person name="Jin C."/>
        </authorList>
    </citation>
    <scope>NUCLEOTIDE SEQUENCE [LARGE SCALE GENOMIC DNA]</scope>
    <source>
        <strain evidence="5 6">BN140041</strain>
    </source>
</reference>
<dbReference type="InterPro" id="IPR029063">
    <property type="entry name" value="SAM-dependent_MTases_sf"/>
</dbReference>
<evidence type="ECO:0000259" key="4">
    <source>
        <dbReference type="Pfam" id="PF08241"/>
    </source>
</evidence>
<dbReference type="InterPro" id="IPR013216">
    <property type="entry name" value="Methyltransf_11"/>
</dbReference>
<comment type="similarity">
    <text evidence="1">Belongs to the methyltransferase superfamily.</text>
</comment>
<reference evidence="5 6" key="1">
    <citation type="submission" date="2019-09" db="EMBL/GenBank/DDBJ databases">
        <title>Nocardioides panacisoli sp. nov., isolated from the soil of a ginseng field.</title>
        <authorList>
            <person name="Cho C."/>
        </authorList>
    </citation>
    <scope>NUCLEOTIDE SEQUENCE [LARGE SCALE GENOMIC DNA]</scope>
    <source>
        <strain evidence="5 6">BN140041</strain>
    </source>
</reference>
<name>A0A5B1M953_9ACTN</name>
<keyword evidence="6" id="KW-1185">Reference proteome</keyword>
<dbReference type="Pfam" id="PF08241">
    <property type="entry name" value="Methyltransf_11"/>
    <property type="match status" value="1"/>
</dbReference>
<dbReference type="CDD" id="cd02440">
    <property type="entry name" value="AdoMet_MTases"/>
    <property type="match status" value="1"/>
</dbReference>
<dbReference type="SUPFAM" id="SSF53335">
    <property type="entry name" value="S-adenosyl-L-methionine-dependent methyltransferases"/>
    <property type="match status" value="1"/>
</dbReference>
<comment type="caution">
    <text evidence="5">The sequence shown here is derived from an EMBL/GenBank/DDBJ whole genome shotgun (WGS) entry which is preliminary data.</text>
</comment>
<dbReference type="PANTHER" id="PTHR44942:SF4">
    <property type="entry name" value="METHYLTRANSFERASE TYPE 11 DOMAIN-CONTAINING PROTEIN"/>
    <property type="match status" value="1"/>
</dbReference>
<dbReference type="PANTHER" id="PTHR44942">
    <property type="entry name" value="METHYLTRANSF_11 DOMAIN-CONTAINING PROTEIN"/>
    <property type="match status" value="1"/>
</dbReference>
<keyword evidence="3 5" id="KW-0808">Transferase</keyword>
<evidence type="ECO:0000313" key="6">
    <source>
        <dbReference type="Proteomes" id="UP000324351"/>
    </source>
</evidence>
<gene>
    <name evidence="5" type="ORF">F0U47_04540</name>
</gene>
<organism evidence="5 6">
    <name type="scientific">Nocardioides antri</name>
    <dbReference type="NCBI Taxonomy" id="2607659"/>
    <lineage>
        <taxon>Bacteria</taxon>
        <taxon>Bacillati</taxon>
        <taxon>Actinomycetota</taxon>
        <taxon>Actinomycetes</taxon>
        <taxon>Propionibacteriales</taxon>
        <taxon>Nocardioidaceae</taxon>
        <taxon>Nocardioides</taxon>
    </lineage>
</organism>
<accession>A0A5B1M953</accession>
<dbReference type="EMBL" id="VUJW01000002">
    <property type="protein sequence ID" value="KAA1428220.1"/>
    <property type="molecule type" value="Genomic_DNA"/>
</dbReference>
<evidence type="ECO:0000256" key="2">
    <source>
        <dbReference type="ARBA" id="ARBA00022603"/>
    </source>
</evidence>
<keyword evidence="2 5" id="KW-0489">Methyltransferase</keyword>
<evidence type="ECO:0000256" key="3">
    <source>
        <dbReference type="ARBA" id="ARBA00022679"/>
    </source>
</evidence>
<dbReference type="Gene3D" id="3.40.50.150">
    <property type="entry name" value="Vaccinia Virus protein VP39"/>
    <property type="match status" value="1"/>
</dbReference>
<evidence type="ECO:0000313" key="5">
    <source>
        <dbReference type="EMBL" id="KAA1428220.1"/>
    </source>
</evidence>